<dbReference type="GO" id="GO:0110154">
    <property type="term" value="P:RNA decapping"/>
    <property type="evidence" value="ECO:0007669"/>
    <property type="project" value="TreeGrafter"/>
</dbReference>
<protein>
    <submittedName>
        <fullName evidence="2">Serine/threonine protein phosphatase</fullName>
    </submittedName>
</protein>
<keyword evidence="3" id="KW-1185">Reference proteome</keyword>
<dbReference type="GO" id="GO:0008803">
    <property type="term" value="F:bis(5'-nucleosyl)-tetraphosphatase (symmetrical) activity"/>
    <property type="evidence" value="ECO:0007669"/>
    <property type="project" value="TreeGrafter"/>
</dbReference>
<dbReference type="AlphaFoldDB" id="A0A286RK23"/>
<dbReference type="Pfam" id="PF00149">
    <property type="entry name" value="Metallophos"/>
    <property type="match status" value="1"/>
</dbReference>
<evidence type="ECO:0000259" key="1">
    <source>
        <dbReference type="Pfam" id="PF00149"/>
    </source>
</evidence>
<accession>A0A286RK23</accession>
<dbReference type="SUPFAM" id="SSF56300">
    <property type="entry name" value="Metallo-dependent phosphatases"/>
    <property type="match status" value="1"/>
</dbReference>
<evidence type="ECO:0000313" key="2">
    <source>
        <dbReference type="EMBL" id="ASV76315.1"/>
    </source>
</evidence>
<name>A0A286RK23_9BACT</name>
<dbReference type="RefSeq" id="WP_095416133.1">
    <property type="nucleotide sequence ID" value="NZ_CP018477.1"/>
</dbReference>
<gene>
    <name evidence="2" type="ORF">THTE_3714</name>
</gene>
<dbReference type="EMBL" id="CP018477">
    <property type="protein sequence ID" value="ASV76315.1"/>
    <property type="molecule type" value="Genomic_DNA"/>
</dbReference>
<dbReference type="PANTHER" id="PTHR42850">
    <property type="entry name" value="METALLOPHOSPHOESTERASE"/>
    <property type="match status" value="1"/>
</dbReference>
<dbReference type="OrthoDB" id="384253at2"/>
<organism evidence="2 3">
    <name type="scientific">Thermogutta terrifontis</name>
    <dbReference type="NCBI Taxonomy" id="1331910"/>
    <lineage>
        <taxon>Bacteria</taxon>
        <taxon>Pseudomonadati</taxon>
        <taxon>Planctomycetota</taxon>
        <taxon>Planctomycetia</taxon>
        <taxon>Pirellulales</taxon>
        <taxon>Thermoguttaceae</taxon>
        <taxon>Thermogutta</taxon>
    </lineage>
</organism>
<feature type="domain" description="Calcineurin-like phosphoesterase" evidence="1">
    <location>
        <begin position="3"/>
        <end position="88"/>
    </location>
</feature>
<dbReference type="InterPro" id="IPR050126">
    <property type="entry name" value="Ap4A_hydrolase"/>
</dbReference>
<dbReference type="GO" id="GO:0016791">
    <property type="term" value="F:phosphatase activity"/>
    <property type="evidence" value="ECO:0007669"/>
    <property type="project" value="TreeGrafter"/>
</dbReference>
<dbReference type="InterPro" id="IPR029052">
    <property type="entry name" value="Metallo-depent_PP-like"/>
</dbReference>
<reference evidence="2 3" key="1">
    <citation type="journal article" name="Front. Microbiol.">
        <title>Sugar Metabolism of the First Thermophilic Planctomycete Thermogutta terrifontis: Comparative Genomic and Transcriptomic Approaches.</title>
        <authorList>
            <person name="Elcheninov A.G."/>
            <person name="Menzel P."/>
            <person name="Gudbergsdottir S.R."/>
            <person name="Slesarev A.I."/>
            <person name="Kadnikov V.V."/>
            <person name="Krogh A."/>
            <person name="Bonch-Osmolovskaya E.A."/>
            <person name="Peng X."/>
            <person name="Kublanov I.V."/>
        </authorList>
    </citation>
    <scope>NUCLEOTIDE SEQUENCE [LARGE SCALE GENOMIC DNA]</scope>
    <source>
        <strain evidence="2 3">R1</strain>
    </source>
</reference>
<dbReference type="InterPro" id="IPR004843">
    <property type="entry name" value="Calcineurin-like_PHP"/>
</dbReference>
<dbReference type="KEGG" id="ttf:THTE_3714"/>
<dbReference type="Proteomes" id="UP000215086">
    <property type="component" value="Chromosome"/>
</dbReference>
<evidence type="ECO:0000313" key="3">
    <source>
        <dbReference type="Proteomes" id="UP000215086"/>
    </source>
</evidence>
<proteinExistence type="predicted"/>
<dbReference type="GO" id="GO:0005737">
    <property type="term" value="C:cytoplasm"/>
    <property type="evidence" value="ECO:0007669"/>
    <property type="project" value="TreeGrafter"/>
</dbReference>
<dbReference type="PANTHER" id="PTHR42850:SF4">
    <property type="entry name" value="ZINC-DEPENDENT ENDOPOLYPHOSPHATASE"/>
    <property type="match status" value="1"/>
</dbReference>
<dbReference type="Gene3D" id="3.60.21.10">
    <property type="match status" value="1"/>
</dbReference>
<sequence length="226" mass="25172">MKRVIAIGDIHGYQHVLERLLDWIGPGSSDIIVGLGDYIDRGPDSRGVIDLLIRLQQHVTLVPVLGNHDEMLLSIVDGAKEAFQDWLIYGGAATLASYACAKVEEIPSEHIAFLRNCVSYYETENHFFVHANYDEHRPLNMLDGTILRWRSLREYLPGPHFSGKVAITGHTAQKNGEILNLGYLVCIDTYCYGGGWLTALEVQTGHVWQVSPSGTAREGWLGEIRG</sequence>
<dbReference type="CDD" id="cd00144">
    <property type="entry name" value="MPP_PPP_family"/>
    <property type="match status" value="1"/>
</dbReference>